<accession>A0A0E9WBG8</accession>
<protein>
    <submittedName>
        <fullName evidence="1">Uncharacterized protein</fullName>
    </submittedName>
</protein>
<dbReference type="AlphaFoldDB" id="A0A0E9WBG8"/>
<evidence type="ECO:0000313" key="1">
    <source>
        <dbReference type="EMBL" id="JAH86818.1"/>
    </source>
</evidence>
<organism evidence="1">
    <name type="scientific">Anguilla anguilla</name>
    <name type="common">European freshwater eel</name>
    <name type="synonym">Muraena anguilla</name>
    <dbReference type="NCBI Taxonomy" id="7936"/>
    <lineage>
        <taxon>Eukaryota</taxon>
        <taxon>Metazoa</taxon>
        <taxon>Chordata</taxon>
        <taxon>Craniata</taxon>
        <taxon>Vertebrata</taxon>
        <taxon>Euteleostomi</taxon>
        <taxon>Actinopterygii</taxon>
        <taxon>Neopterygii</taxon>
        <taxon>Teleostei</taxon>
        <taxon>Anguilliformes</taxon>
        <taxon>Anguillidae</taxon>
        <taxon>Anguilla</taxon>
    </lineage>
</organism>
<name>A0A0E9WBG8_ANGAN</name>
<proteinExistence type="predicted"/>
<reference evidence="1" key="1">
    <citation type="submission" date="2014-11" db="EMBL/GenBank/DDBJ databases">
        <authorList>
            <person name="Amaro Gonzalez C."/>
        </authorList>
    </citation>
    <scope>NUCLEOTIDE SEQUENCE</scope>
</reference>
<reference evidence="1" key="2">
    <citation type="journal article" date="2015" name="Fish Shellfish Immunol.">
        <title>Early steps in the European eel (Anguilla anguilla)-Vibrio vulnificus interaction in the gills: Role of the RtxA13 toxin.</title>
        <authorList>
            <person name="Callol A."/>
            <person name="Pajuelo D."/>
            <person name="Ebbesson L."/>
            <person name="Teles M."/>
            <person name="MacKenzie S."/>
            <person name="Amaro C."/>
        </authorList>
    </citation>
    <scope>NUCLEOTIDE SEQUENCE</scope>
</reference>
<dbReference type="EMBL" id="GBXM01021759">
    <property type="protein sequence ID" value="JAH86818.1"/>
    <property type="molecule type" value="Transcribed_RNA"/>
</dbReference>
<sequence length="45" mass="4845">MPCAEDLRPCINRSVSQGARSPMSTCLFLSLSGTGSTFHVVSLRM</sequence>